<evidence type="ECO:0000313" key="7">
    <source>
        <dbReference type="Proteomes" id="UP001485043"/>
    </source>
</evidence>
<gene>
    <name evidence="6" type="ORF">WJX84_000737</name>
</gene>
<name>A0AAW1T950_9CHLO</name>
<comment type="cofactor">
    <cofactor evidence="1">
        <name>FAD</name>
        <dbReference type="ChEBI" id="CHEBI:57692"/>
    </cofactor>
</comment>
<dbReference type="Gene3D" id="3.30.70.2520">
    <property type="match status" value="1"/>
</dbReference>
<accession>A0AAW1T950</accession>
<keyword evidence="7" id="KW-1185">Reference proteome</keyword>
<organism evidence="6 7">
    <name type="scientific">Apatococcus fuscideae</name>
    <dbReference type="NCBI Taxonomy" id="2026836"/>
    <lineage>
        <taxon>Eukaryota</taxon>
        <taxon>Viridiplantae</taxon>
        <taxon>Chlorophyta</taxon>
        <taxon>core chlorophytes</taxon>
        <taxon>Trebouxiophyceae</taxon>
        <taxon>Chlorellales</taxon>
        <taxon>Chlorellaceae</taxon>
        <taxon>Apatococcus</taxon>
    </lineage>
</organism>
<proteinExistence type="predicted"/>
<feature type="transmembrane region" description="Helical" evidence="4">
    <location>
        <begin position="64"/>
        <end position="83"/>
    </location>
</feature>
<dbReference type="InterPro" id="IPR036318">
    <property type="entry name" value="FAD-bd_PCMH-like_sf"/>
</dbReference>
<dbReference type="GO" id="GO:0003885">
    <property type="term" value="F:D-arabinono-1,4-lactone oxidase activity"/>
    <property type="evidence" value="ECO:0007669"/>
    <property type="project" value="InterPro"/>
</dbReference>
<dbReference type="GO" id="GO:0016020">
    <property type="term" value="C:membrane"/>
    <property type="evidence" value="ECO:0007669"/>
    <property type="project" value="InterPro"/>
</dbReference>
<evidence type="ECO:0000256" key="4">
    <source>
        <dbReference type="SAM" id="Phobius"/>
    </source>
</evidence>
<keyword evidence="4" id="KW-1133">Transmembrane helix</keyword>
<dbReference type="InterPro" id="IPR016167">
    <property type="entry name" value="FAD-bd_PCMH_sub1"/>
</dbReference>
<dbReference type="InterPro" id="IPR007173">
    <property type="entry name" value="ALO_C"/>
</dbReference>
<dbReference type="SUPFAM" id="SSF56176">
    <property type="entry name" value="FAD-binding/transporter-associated domain-like"/>
    <property type="match status" value="1"/>
</dbReference>
<dbReference type="Gene3D" id="3.30.465.10">
    <property type="match status" value="1"/>
</dbReference>
<evidence type="ECO:0000313" key="6">
    <source>
        <dbReference type="EMBL" id="KAK9866276.1"/>
    </source>
</evidence>
<keyword evidence="3" id="KW-0560">Oxidoreductase</keyword>
<dbReference type="InterPro" id="IPR010029">
    <property type="entry name" value="GL_DH"/>
</dbReference>
<dbReference type="GO" id="GO:0016633">
    <property type="term" value="F:galactonolactone dehydrogenase activity"/>
    <property type="evidence" value="ECO:0007669"/>
    <property type="project" value="InterPro"/>
</dbReference>
<dbReference type="InterPro" id="IPR006094">
    <property type="entry name" value="Oxid_FAD_bind_N"/>
</dbReference>
<evidence type="ECO:0000256" key="3">
    <source>
        <dbReference type="ARBA" id="ARBA00023002"/>
    </source>
</evidence>
<reference evidence="6 7" key="1">
    <citation type="journal article" date="2024" name="Nat. Commun.">
        <title>Phylogenomics reveals the evolutionary origins of lichenization in chlorophyte algae.</title>
        <authorList>
            <person name="Puginier C."/>
            <person name="Libourel C."/>
            <person name="Otte J."/>
            <person name="Skaloud P."/>
            <person name="Haon M."/>
            <person name="Grisel S."/>
            <person name="Petersen M."/>
            <person name="Berrin J.G."/>
            <person name="Delaux P.M."/>
            <person name="Dal Grande F."/>
            <person name="Keller J."/>
        </authorList>
    </citation>
    <scope>NUCLEOTIDE SEQUENCE [LARGE SCALE GENOMIC DNA]</scope>
    <source>
        <strain evidence="6 7">SAG 2523</strain>
    </source>
</reference>
<keyword evidence="4" id="KW-0472">Membrane</keyword>
<dbReference type="PIRSF" id="PIRSF000136">
    <property type="entry name" value="LGO_GLO"/>
    <property type="match status" value="1"/>
</dbReference>
<evidence type="ECO:0000256" key="2">
    <source>
        <dbReference type="ARBA" id="ARBA00005147"/>
    </source>
</evidence>
<evidence type="ECO:0000259" key="5">
    <source>
        <dbReference type="PROSITE" id="PS51387"/>
    </source>
</evidence>
<dbReference type="Gene3D" id="3.30.43.10">
    <property type="entry name" value="Uridine Diphospho-n-acetylenolpyruvylglucosamine Reductase, domain 2"/>
    <property type="match status" value="1"/>
</dbReference>
<protein>
    <recommendedName>
        <fullName evidence="5">FAD-binding PCMH-type domain-containing protein</fullName>
    </recommendedName>
</protein>
<comment type="pathway">
    <text evidence="2">Cofactor biosynthesis; L-ascorbate biosynthesis.</text>
</comment>
<dbReference type="GO" id="GO:0071949">
    <property type="term" value="F:FAD binding"/>
    <property type="evidence" value="ECO:0007669"/>
    <property type="project" value="InterPro"/>
</dbReference>
<dbReference type="PANTHER" id="PTHR43762">
    <property type="entry name" value="L-GULONOLACTONE OXIDASE"/>
    <property type="match status" value="1"/>
</dbReference>
<comment type="caution">
    <text evidence="6">The sequence shown here is derived from an EMBL/GenBank/DDBJ whole genome shotgun (WGS) entry which is preliminary data.</text>
</comment>
<dbReference type="NCBIfam" id="TIGR01676">
    <property type="entry name" value="GLDHase"/>
    <property type="match status" value="1"/>
</dbReference>
<dbReference type="InterPro" id="IPR016166">
    <property type="entry name" value="FAD-bd_PCMH"/>
</dbReference>
<keyword evidence="4" id="KW-0812">Transmembrane</keyword>
<dbReference type="PROSITE" id="PS51387">
    <property type="entry name" value="FAD_PCMH"/>
    <property type="match status" value="1"/>
</dbReference>
<evidence type="ECO:0000256" key="1">
    <source>
        <dbReference type="ARBA" id="ARBA00001974"/>
    </source>
</evidence>
<sequence>MKRAAAELRRGCSLLSGSEVARGPFQLSPVPSQAYQQSRYGLATAAGETASQIAAQLKKPDPRFLGIAGSIFIGASAALIISVSNSFRREPEPVIQQQHEPHPDEFENENHLVNWSETHECRPKRFYQPETHEELETLVAEAHAKGEKLRCVGSAISPNGLAMSNEGIVSLSLMDKLIAVDSRTGLVTVQAGARVQEVADAIKSYGLTLANYASVREQTIGGFTQVAAHGTGCHLSTVDDQVIAMRLITPSKGTLTLSKDHNVELFHMARVGLGCLGVVSEVTLQCVPAHHLLEHTYVTTHKEVRRRHARLLKDKKHLKYMWIPYTDKVVVTTCNPIRPGRQAPKPRELYTLQEQKAPLLDLLVKAEPTRIPAQRSELEAQSGAYLRDLLLAINPLDKDWVVKVNTAEAEFWRRSEGYRIGWSDDILGFDCGGKQWVLEVSFPTGTLRNNSGADLAYIEELLDMIQANNIPAPAPLEQRWTAASASDMSPASAPDRPDTIFSWLGIIMYMPRDGQVAAVTNKFRDYAQKCEKLLLKKYGAIEHWAKMEVPDRNFAELRALRERVNARYPVARFNAARRELDPKNIMSNHITDAIFK</sequence>
<dbReference type="AlphaFoldDB" id="A0AAW1T950"/>
<dbReference type="Pfam" id="PF04030">
    <property type="entry name" value="ALO"/>
    <property type="match status" value="1"/>
</dbReference>
<dbReference type="PANTHER" id="PTHR43762:SF1">
    <property type="entry name" value="D-ARABINONO-1,4-LACTONE OXIDASE"/>
    <property type="match status" value="1"/>
</dbReference>
<dbReference type="EMBL" id="JALJOV010000174">
    <property type="protein sequence ID" value="KAK9866276.1"/>
    <property type="molecule type" value="Genomic_DNA"/>
</dbReference>
<dbReference type="InterPro" id="IPR016169">
    <property type="entry name" value="FAD-bd_PCMH_sub2"/>
</dbReference>
<dbReference type="Pfam" id="PF01565">
    <property type="entry name" value="FAD_binding_4"/>
    <property type="match status" value="1"/>
</dbReference>
<feature type="domain" description="FAD-binding PCMH-type" evidence="5">
    <location>
        <begin position="119"/>
        <end position="289"/>
    </location>
</feature>
<dbReference type="Proteomes" id="UP001485043">
    <property type="component" value="Unassembled WGS sequence"/>
</dbReference>
<dbReference type="InterPro" id="IPR010031">
    <property type="entry name" value="FAD_lactone_oxidase-like"/>
</dbReference>